<dbReference type="AlphaFoldDB" id="A0A4S2KFD4"/>
<dbReference type="Proteomes" id="UP000310200">
    <property type="component" value="Unassembled WGS sequence"/>
</dbReference>
<reference evidence="1 2" key="1">
    <citation type="journal article" date="2019" name="Philos. Trans. R. Soc. Lond., B, Biol. Sci.">
        <title>Ant behaviour and brain gene expression of defending hosts depend on the ecological success of the intruding social parasite.</title>
        <authorList>
            <person name="Kaur R."/>
            <person name="Stoldt M."/>
            <person name="Jongepier E."/>
            <person name="Feldmeyer B."/>
            <person name="Menzel F."/>
            <person name="Bornberg-Bauer E."/>
            <person name="Foitzik S."/>
        </authorList>
    </citation>
    <scope>NUCLEOTIDE SEQUENCE [LARGE SCALE GENOMIC DNA]</scope>
    <source>
        <tissue evidence="1">Whole body</tissue>
    </source>
</reference>
<protein>
    <submittedName>
        <fullName evidence="1">Uncharacterized protein</fullName>
    </submittedName>
</protein>
<organism evidence="1 2">
    <name type="scientific">Temnothorax longispinosus</name>
    <dbReference type="NCBI Taxonomy" id="300112"/>
    <lineage>
        <taxon>Eukaryota</taxon>
        <taxon>Metazoa</taxon>
        <taxon>Ecdysozoa</taxon>
        <taxon>Arthropoda</taxon>
        <taxon>Hexapoda</taxon>
        <taxon>Insecta</taxon>
        <taxon>Pterygota</taxon>
        <taxon>Neoptera</taxon>
        <taxon>Endopterygota</taxon>
        <taxon>Hymenoptera</taxon>
        <taxon>Apocrita</taxon>
        <taxon>Aculeata</taxon>
        <taxon>Formicoidea</taxon>
        <taxon>Formicidae</taxon>
        <taxon>Myrmicinae</taxon>
        <taxon>Temnothorax</taxon>
    </lineage>
</organism>
<gene>
    <name evidence="1" type="ORF">DBV15_04396</name>
</gene>
<proteinExistence type="predicted"/>
<sequence length="498" mass="57773">MNKKNHFDYISTYQKDYTWPYVPSTCRTQPPTKIKPIVVKGCTCIDSRRVRNKEGWDGNLEECLNWSQIGPMGRLLEPKIYPKIDQVPEADSIVTRFDPQLPSICLKEEYPGLYGYTGLKGSLPKEPITRVDADRMKTTYQADYSDPAAARMTQRDMAMTVIDTNARGQCRMPIKITIEADCPPHCYLPSSICTSVWKRDHKRKNGSRREKKCDDVERRQMSLPSWKSEYQDSISKIGHAIMRAKLHRAKRKALPYAGYRHFADKERRLCDELIKVNRKMMDFTSSMLDSACDIEETIKSIYKTDYEKRGLPVTRYRSLMAVIDSPIKSQIIIDVKDAYKDPTRFRSSAMESLTIQPVKTINLLNDKWVVETCSFWDELFTGCSEYMDTISKMGLINIKNQQRYLAPLISVSRKLGNNCNSLIKGNLLIIMNCPKFHHKCAIRKHNNTLTSVPDICTKMHFFKKAILHRYTHRPNTHLDVYKRQEESFTSPVSIFHYI</sequence>
<name>A0A4S2KFD4_9HYME</name>
<accession>A0A4S2KFD4</accession>
<evidence type="ECO:0000313" key="1">
    <source>
        <dbReference type="EMBL" id="TGZ48111.1"/>
    </source>
</evidence>
<evidence type="ECO:0000313" key="2">
    <source>
        <dbReference type="Proteomes" id="UP000310200"/>
    </source>
</evidence>
<comment type="caution">
    <text evidence="1">The sequence shown here is derived from an EMBL/GenBank/DDBJ whole genome shotgun (WGS) entry which is preliminary data.</text>
</comment>
<keyword evidence="2" id="KW-1185">Reference proteome</keyword>
<dbReference type="EMBL" id="QBLH01002549">
    <property type="protein sequence ID" value="TGZ48111.1"/>
    <property type="molecule type" value="Genomic_DNA"/>
</dbReference>